<evidence type="ECO:0000313" key="5">
    <source>
        <dbReference type="EMBL" id="KKL72145.1"/>
    </source>
</evidence>
<accession>A0A0F9GRU7</accession>
<gene>
    <name evidence="5" type="ORF">LCGC14_2087890</name>
</gene>
<sequence>GGIVRCLQMHNDVCKFPTLAGLKTEDEAVKLLRKAKEKMASKILVKEHKKRIAEFHSDNGEITEANPKVVSAMYADSHFNVGDAFIGMQGMIDDGLNPPIGFVEVDPPYAINLKEVKKGDIDKKLAKYEEIKPKDYPAFLKKLCEYIYSTTPTDTRICFWFGIEWISEVKNALRDAGFKLDPIPCLWTKRAGQTNSPELFLARAWEPFFIAWKGNGVPLRNRGRINVFDFPVVPASRKWHPTQRPVELMQEILRTFAWEGSICMIPFLGSGATLLACYREGINGFGWELNGDNKEPFLAAVEQDIQETLSVEKEDE</sequence>
<dbReference type="GO" id="GO:0008170">
    <property type="term" value="F:N-methyltransferase activity"/>
    <property type="evidence" value="ECO:0007669"/>
    <property type="project" value="InterPro"/>
</dbReference>
<proteinExistence type="predicted"/>
<keyword evidence="1" id="KW-0489">Methyltransferase</keyword>
<evidence type="ECO:0000256" key="3">
    <source>
        <dbReference type="ARBA" id="ARBA00022691"/>
    </source>
</evidence>
<dbReference type="GO" id="GO:0032259">
    <property type="term" value="P:methylation"/>
    <property type="evidence" value="ECO:0007669"/>
    <property type="project" value="UniProtKB-KW"/>
</dbReference>
<dbReference type="SUPFAM" id="SSF53335">
    <property type="entry name" value="S-adenosyl-L-methionine-dependent methyltransferases"/>
    <property type="match status" value="1"/>
</dbReference>
<reference evidence="5" key="1">
    <citation type="journal article" date="2015" name="Nature">
        <title>Complex archaea that bridge the gap between prokaryotes and eukaryotes.</title>
        <authorList>
            <person name="Spang A."/>
            <person name="Saw J.H."/>
            <person name="Jorgensen S.L."/>
            <person name="Zaremba-Niedzwiedzka K."/>
            <person name="Martijn J."/>
            <person name="Lind A.E."/>
            <person name="van Eijk R."/>
            <person name="Schleper C."/>
            <person name="Guy L."/>
            <person name="Ettema T.J."/>
        </authorList>
    </citation>
    <scope>NUCLEOTIDE SEQUENCE</scope>
</reference>
<name>A0A0F9GRU7_9ZZZZ</name>
<feature type="domain" description="DNA methylase N-4/N-6" evidence="4">
    <location>
        <begin position="102"/>
        <end position="290"/>
    </location>
</feature>
<dbReference type="Gene3D" id="3.40.50.150">
    <property type="entry name" value="Vaccinia Virus protein VP39"/>
    <property type="match status" value="1"/>
</dbReference>
<dbReference type="GO" id="GO:0003677">
    <property type="term" value="F:DNA binding"/>
    <property type="evidence" value="ECO:0007669"/>
    <property type="project" value="InterPro"/>
</dbReference>
<dbReference type="InterPro" id="IPR029063">
    <property type="entry name" value="SAM-dependent_MTases_sf"/>
</dbReference>
<evidence type="ECO:0000256" key="2">
    <source>
        <dbReference type="ARBA" id="ARBA00022679"/>
    </source>
</evidence>
<dbReference type="Pfam" id="PF01555">
    <property type="entry name" value="N6_N4_Mtase"/>
    <property type="match status" value="1"/>
</dbReference>
<evidence type="ECO:0000256" key="1">
    <source>
        <dbReference type="ARBA" id="ARBA00022603"/>
    </source>
</evidence>
<dbReference type="AlphaFoldDB" id="A0A0F9GRU7"/>
<dbReference type="InterPro" id="IPR002295">
    <property type="entry name" value="N4/N6-MTase_EcoPI_Mod-like"/>
</dbReference>
<protein>
    <recommendedName>
        <fullName evidence="4">DNA methylase N-4/N-6 domain-containing protein</fullName>
    </recommendedName>
</protein>
<evidence type="ECO:0000259" key="4">
    <source>
        <dbReference type="Pfam" id="PF01555"/>
    </source>
</evidence>
<comment type="caution">
    <text evidence="5">The sequence shown here is derived from an EMBL/GenBank/DDBJ whole genome shotgun (WGS) entry which is preliminary data.</text>
</comment>
<dbReference type="InterPro" id="IPR002941">
    <property type="entry name" value="DNA_methylase_N4/N6"/>
</dbReference>
<keyword evidence="2" id="KW-0808">Transferase</keyword>
<keyword evidence="3" id="KW-0949">S-adenosyl-L-methionine</keyword>
<organism evidence="5">
    <name type="scientific">marine sediment metagenome</name>
    <dbReference type="NCBI Taxonomy" id="412755"/>
    <lineage>
        <taxon>unclassified sequences</taxon>
        <taxon>metagenomes</taxon>
        <taxon>ecological metagenomes</taxon>
    </lineage>
</organism>
<feature type="non-terminal residue" evidence="5">
    <location>
        <position position="1"/>
    </location>
</feature>
<dbReference type="PRINTS" id="PR00506">
    <property type="entry name" value="D21N6MTFRASE"/>
</dbReference>
<dbReference type="EMBL" id="LAZR01025363">
    <property type="protein sequence ID" value="KKL72145.1"/>
    <property type="molecule type" value="Genomic_DNA"/>
</dbReference>